<dbReference type="PROSITE" id="PS51257">
    <property type="entry name" value="PROKAR_LIPOPROTEIN"/>
    <property type="match status" value="1"/>
</dbReference>
<keyword evidence="2" id="KW-0732">Signal</keyword>
<dbReference type="RefSeq" id="WP_380739951.1">
    <property type="nucleotide sequence ID" value="NZ_JBHTJP010000035.1"/>
</dbReference>
<evidence type="ECO:0000256" key="2">
    <source>
        <dbReference type="SAM" id="SignalP"/>
    </source>
</evidence>
<feature type="region of interest" description="Disordered" evidence="1">
    <location>
        <begin position="40"/>
        <end position="75"/>
    </location>
</feature>
<protein>
    <submittedName>
        <fullName evidence="3">Uncharacterized protein</fullName>
    </submittedName>
</protein>
<organism evidence="3 4">
    <name type="scientific">Salinimicrobium gaetbulicola</name>
    <dbReference type="NCBI Taxonomy" id="999702"/>
    <lineage>
        <taxon>Bacteria</taxon>
        <taxon>Pseudomonadati</taxon>
        <taxon>Bacteroidota</taxon>
        <taxon>Flavobacteriia</taxon>
        <taxon>Flavobacteriales</taxon>
        <taxon>Flavobacteriaceae</taxon>
        <taxon>Salinimicrobium</taxon>
    </lineage>
</organism>
<dbReference type="EMBL" id="JBHTJP010000035">
    <property type="protein sequence ID" value="MFD0977564.1"/>
    <property type="molecule type" value="Genomic_DNA"/>
</dbReference>
<sequence>MKKLVLLFALLFTVSTSFISCRDTEKEADDMDDMEMMEENGMSDDMEDDMEDEMEDMADEMEEEAEEMEDAADDL</sequence>
<accession>A0ABW3IHG6</accession>
<reference evidence="4" key="1">
    <citation type="journal article" date="2019" name="Int. J. Syst. Evol. Microbiol.">
        <title>The Global Catalogue of Microorganisms (GCM) 10K type strain sequencing project: providing services to taxonomists for standard genome sequencing and annotation.</title>
        <authorList>
            <consortium name="The Broad Institute Genomics Platform"/>
            <consortium name="The Broad Institute Genome Sequencing Center for Infectious Disease"/>
            <person name="Wu L."/>
            <person name="Ma J."/>
        </authorList>
    </citation>
    <scope>NUCLEOTIDE SEQUENCE [LARGE SCALE GENOMIC DNA]</scope>
    <source>
        <strain evidence="4">CCUG 60898</strain>
    </source>
</reference>
<evidence type="ECO:0000313" key="3">
    <source>
        <dbReference type="EMBL" id="MFD0977564.1"/>
    </source>
</evidence>
<evidence type="ECO:0000313" key="4">
    <source>
        <dbReference type="Proteomes" id="UP001597100"/>
    </source>
</evidence>
<evidence type="ECO:0000256" key="1">
    <source>
        <dbReference type="SAM" id="MobiDB-lite"/>
    </source>
</evidence>
<proteinExistence type="predicted"/>
<gene>
    <name evidence="3" type="ORF">ACFQ1G_12235</name>
</gene>
<keyword evidence="4" id="KW-1185">Reference proteome</keyword>
<comment type="caution">
    <text evidence="3">The sequence shown here is derived from an EMBL/GenBank/DDBJ whole genome shotgun (WGS) entry which is preliminary data.</text>
</comment>
<feature type="signal peptide" evidence="2">
    <location>
        <begin position="1"/>
        <end position="19"/>
    </location>
</feature>
<name>A0ABW3IHG6_9FLAO</name>
<feature type="chain" id="PRO_5047147690" evidence="2">
    <location>
        <begin position="20"/>
        <end position="75"/>
    </location>
</feature>
<dbReference type="Proteomes" id="UP001597100">
    <property type="component" value="Unassembled WGS sequence"/>
</dbReference>